<evidence type="ECO:0000313" key="5">
    <source>
        <dbReference type="Proteomes" id="UP000637423"/>
    </source>
</evidence>
<dbReference type="Pfam" id="PF20434">
    <property type="entry name" value="BD-FAE"/>
    <property type="match status" value="1"/>
</dbReference>
<comment type="caution">
    <text evidence="4">The sequence shown here is derived from an EMBL/GenBank/DDBJ whole genome shotgun (WGS) entry which is preliminary data.</text>
</comment>
<keyword evidence="2" id="KW-0732">Signal</keyword>
<feature type="signal peptide" evidence="2">
    <location>
        <begin position="1"/>
        <end position="20"/>
    </location>
</feature>
<dbReference type="InterPro" id="IPR029058">
    <property type="entry name" value="AB_hydrolase_fold"/>
</dbReference>
<dbReference type="SUPFAM" id="SSF53474">
    <property type="entry name" value="alpha/beta-Hydrolases"/>
    <property type="match status" value="1"/>
</dbReference>
<evidence type="ECO:0000259" key="3">
    <source>
        <dbReference type="Pfam" id="PF20434"/>
    </source>
</evidence>
<dbReference type="Proteomes" id="UP000637423">
    <property type="component" value="Unassembled WGS sequence"/>
</dbReference>
<dbReference type="AlphaFoldDB" id="A0A916UVE8"/>
<evidence type="ECO:0000256" key="1">
    <source>
        <dbReference type="ARBA" id="ARBA00022801"/>
    </source>
</evidence>
<sequence length="554" mass="59711">MFKRASVLMITLAFASAAQATRVSMPTIVNSYPALTTTQMNVAKAYLSLLGRAPDKGGLDYWSTHPSMPANATLIQAANLIARNVGGNLVPPVTSIFDPASNNFTNPTIQANWGGWDEFVEYMYVFILGKAVGDDYTGVQYWQNQVHSGVFTTPGDLIQALYNAADVTAPADGGDKFHNKITMLEAVARLEEGRNRSLQNQDTQTIIRRVTDTTSSFNDAFTLADSLTNGGTNVAGPRWETPVSGSYTPTKVMSESIALTPSGFGNVHKYIVWYNRSGRMMLANVFLPPNYSTGGALYKAIVSVHGGGWAGGFVEKMQEYNQALASNQSGTPYVVFSPAYSLTPYVYSSPEQQNDIEDFVTLVKSSVTMNSFWVDTSNVNLFGLSSGGHLVNLLGSLKDVGKIAALYPVSDLGTCTTTSCPNYDALNVGHETSLIPYIQKYVNSTAVQTNASVSPTWAWTSARTSKFFILHGNGDKTVPYGQSQAFTDRVNSNSINSKLCQVGTGTPTSATAAGHGFYSEYAGSPQSTPRFTQTVSLLVNYFNSGLFPVTCPAY</sequence>
<evidence type="ECO:0000256" key="2">
    <source>
        <dbReference type="SAM" id="SignalP"/>
    </source>
</evidence>
<organism evidence="4 5">
    <name type="scientific">Undibacterium terreum</name>
    <dbReference type="NCBI Taxonomy" id="1224302"/>
    <lineage>
        <taxon>Bacteria</taxon>
        <taxon>Pseudomonadati</taxon>
        <taxon>Pseudomonadota</taxon>
        <taxon>Betaproteobacteria</taxon>
        <taxon>Burkholderiales</taxon>
        <taxon>Oxalobacteraceae</taxon>
        <taxon>Undibacterium</taxon>
    </lineage>
</organism>
<dbReference type="Gene3D" id="3.40.50.1820">
    <property type="entry name" value="alpha/beta hydrolase"/>
    <property type="match status" value="1"/>
</dbReference>
<dbReference type="InterPro" id="IPR049492">
    <property type="entry name" value="BD-FAE-like_dom"/>
</dbReference>
<accession>A0A916UVE8</accession>
<protein>
    <recommendedName>
        <fullName evidence="3">BD-FAE-like domain-containing protein</fullName>
    </recommendedName>
</protein>
<proteinExistence type="predicted"/>
<reference evidence="4" key="2">
    <citation type="submission" date="2020-09" db="EMBL/GenBank/DDBJ databases">
        <authorList>
            <person name="Sun Q."/>
            <person name="Zhou Y."/>
        </authorList>
    </citation>
    <scope>NUCLEOTIDE SEQUENCE</scope>
    <source>
        <strain evidence="4">CGMCC 1.10998</strain>
    </source>
</reference>
<dbReference type="PANTHER" id="PTHR48081">
    <property type="entry name" value="AB HYDROLASE SUPERFAMILY PROTEIN C4A8.06C"/>
    <property type="match status" value="1"/>
</dbReference>
<dbReference type="GO" id="GO:0016787">
    <property type="term" value="F:hydrolase activity"/>
    <property type="evidence" value="ECO:0007669"/>
    <property type="project" value="UniProtKB-KW"/>
</dbReference>
<keyword evidence="5" id="KW-1185">Reference proteome</keyword>
<feature type="chain" id="PRO_5036941672" description="BD-FAE-like domain-containing protein" evidence="2">
    <location>
        <begin position="21"/>
        <end position="554"/>
    </location>
</feature>
<name>A0A916UVE8_9BURK</name>
<keyword evidence="1" id="KW-0378">Hydrolase</keyword>
<gene>
    <name evidence="4" type="ORF">GCM10011396_37930</name>
</gene>
<dbReference type="EMBL" id="BMED01000004">
    <property type="protein sequence ID" value="GGC87036.1"/>
    <property type="molecule type" value="Genomic_DNA"/>
</dbReference>
<evidence type="ECO:0000313" key="4">
    <source>
        <dbReference type="EMBL" id="GGC87036.1"/>
    </source>
</evidence>
<dbReference type="InterPro" id="IPR050300">
    <property type="entry name" value="GDXG_lipolytic_enzyme"/>
</dbReference>
<feature type="domain" description="BD-FAE-like" evidence="3">
    <location>
        <begin position="296"/>
        <end position="488"/>
    </location>
</feature>
<reference evidence="4" key="1">
    <citation type="journal article" date="2014" name="Int. J. Syst. Evol. Microbiol.">
        <title>Complete genome sequence of Corynebacterium casei LMG S-19264T (=DSM 44701T), isolated from a smear-ripened cheese.</title>
        <authorList>
            <consortium name="US DOE Joint Genome Institute (JGI-PGF)"/>
            <person name="Walter F."/>
            <person name="Albersmeier A."/>
            <person name="Kalinowski J."/>
            <person name="Ruckert C."/>
        </authorList>
    </citation>
    <scope>NUCLEOTIDE SEQUENCE</scope>
    <source>
        <strain evidence="4">CGMCC 1.10998</strain>
    </source>
</reference>